<dbReference type="InterPro" id="IPR032675">
    <property type="entry name" value="LRR_dom_sf"/>
</dbReference>
<dbReference type="AlphaFoldDB" id="A0A6J8CGK6"/>
<proteinExistence type="predicted"/>
<dbReference type="Proteomes" id="UP000507470">
    <property type="component" value="Unassembled WGS sequence"/>
</dbReference>
<protein>
    <submittedName>
        <fullName evidence="1">Uncharacterized protein</fullName>
    </submittedName>
</protein>
<dbReference type="EMBL" id="CACVKT020005553">
    <property type="protein sequence ID" value="CAC5395603.1"/>
    <property type="molecule type" value="Genomic_DNA"/>
</dbReference>
<reference evidence="1 2" key="1">
    <citation type="submission" date="2020-06" db="EMBL/GenBank/DDBJ databases">
        <authorList>
            <person name="Li R."/>
            <person name="Bekaert M."/>
        </authorList>
    </citation>
    <scope>NUCLEOTIDE SEQUENCE [LARGE SCALE GENOMIC DNA]</scope>
    <source>
        <strain evidence="2">wild</strain>
    </source>
</reference>
<dbReference type="Gene3D" id="3.80.10.10">
    <property type="entry name" value="Ribonuclease Inhibitor"/>
    <property type="match status" value="1"/>
</dbReference>
<evidence type="ECO:0000313" key="2">
    <source>
        <dbReference type="Proteomes" id="UP000507470"/>
    </source>
</evidence>
<keyword evidence="2" id="KW-1185">Reference proteome</keyword>
<evidence type="ECO:0000313" key="1">
    <source>
        <dbReference type="EMBL" id="CAC5395603.1"/>
    </source>
</evidence>
<accession>A0A6J8CGK6</accession>
<gene>
    <name evidence="1" type="ORF">MCOR_30259</name>
</gene>
<organism evidence="1 2">
    <name type="scientific">Mytilus coruscus</name>
    <name type="common">Sea mussel</name>
    <dbReference type="NCBI Taxonomy" id="42192"/>
    <lineage>
        <taxon>Eukaryota</taxon>
        <taxon>Metazoa</taxon>
        <taxon>Spiralia</taxon>
        <taxon>Lophotrochozoa</taxon>
        <taxon>Mollusca</taxon>
        <taxon>Bivalvia</taxon>
        <taxon>Autobranchia</taxon>
        <taxon>Pteriomorphia</taxon>
        <taxon>Mytilida</taxon>
        <taxon>Mytiloidea</taxon>
        <taxon>Mytilidae</taxon>
        <taxon>Mytilinae</taxon>
        <taxon>Mytilus</taxon>
    </lineage>
</organism>
<sequence>MYSFFMTFLFQDILKNQDETKVLKIIFSRNGYCNDAVLKLIQSYKKKDYENLSEVKLDGCFLITNAGIKWLSDVIQGAKNLKKITLDGCTDLTDNELYLIAKTMGPVCEIDMRGTSLRYITDIEKNRVKITGCPVLSTDSIVDMKDSHAIIVPHDSIENSLAYLIMEKKTLKRQTFHHLTDFKTDGNWNFTLTELSLTQPLFDVVVSRNLSQVIIPFNGAADTQDVKKHVTDTVLKILSKTPFVGSYRKTKQQLEETSNPPYHYGTAHLKLMPLVYLRDIQKQMVPIVDSDGNEKGQLECCILLEEQNQSLTEEEKSKQAIKLVGQELKFKVKINFGKGLSPDLQSSYCRFKFFHVVNFFISTSEIVGSSPYYNFERERLHQSEKSDKSQTKLKRLCNTISQTKVRQKVRDFVIQSVRQKVRDFVIRSVRQKVRDFVIRSVRQKVIKYFEQSSLIIEVWGRDRKDGKMSSDSQGTSMSEPQSVYKGCEFIILETGNKPEGLDRVRIKADDFSSTLKQISDCIVQHEQNLQYLDVHDQRVYSSLYEMKEKIEEFCGHIDTIHYMSTDVTSIQGSKILVNKMIDIMENNKYHQEIKYCIPQKNKRILNIVLDIIKADKIVEFGSGVFCSDERNLKIPGLEIFELAKTLHEQGKIGVIAIGSKTVFADIQFLEAMLLKLKEKSNMQSCKQLSTSVGDLTQVWTPDIAESHFLVKNQEKSPTNLIMEILKEYLGLIQIPAWRLQTTDPQYLYTVTAAMSAPSLPVVRGISSCTEYGRTIFLSSDGAFFQIGCVQTAIVKESDNNEKLQISVESRCYFPDVKSGPINADTEMYTNEYTWNIFCLYTDIIDKVLKQSLVVYTLWSDIPQEFVNVSVGCSHCWGPNFIRPRQTVCTLCNKCTEQGRKCQYNGLIGDYLRECLCKANISGCASCGICVQCVERLWDIRSYLRPLAACPNIGEHENMQAEKNDLEPEEDQKIELVENPFEELAMNAEILNEGIEVQSHEKTVDFIQSALDPIANNEFEVQHIADGVLGIVLKEIDTGTIISVYPGKATAIVMDEDLKESEMAQNISRLSSNMEGYKYKFYPGDSMKVRITDPFRALQRDKSTTEYRSQESKVVYHTAVCTKAMISHETGILCYHSPSSQERSSRKAYFIGSRPFSENFKSFSMSKFFLYFEISFLH</sequence>
<name>A0A6J8CGK6_MYTCO</name>
<dbReference type="SUPFAM" id="SSF52047">
    <property type="entry name" value="RNI-like"/>
    <property type="match status" value="1"/>
</dbReference>
<dbReference type="OrthoDB" id="10252328at2759"/>